<evidence type="ECO:0000256" key="3">
    <source>
        <dbReference type="ARBA" id="ARBA00022741"/>
    </source>
</evidence>
<sequence>MVSAATGALAADLRGVRVRHGRVELLHGVDVRCPRGRIGFLVGRNGSGRSTVLATLAGLVRPHQGRVLVAGRDVTSLAAHRRAALGVVLVPARRAVFATLTVAETLGLSGPPERAADRFPELTPLFGRRCTELSGGQQQLIALARALLADPALLLLDEPERGLAPGVVARLRRLLTDRALAGHAVLLTARTLPPWAPDDALVHVLERGRLVWLGEAGELRRS</sequence>
<feature type="domain" description="ABC transporter" evidence="6">
    <location>
        <begin position="11"/>
        <end position="222"/>
    </location>
</feature>
<dbReference type="PANTHER" id="PTHR43820">
    <property type="entry name" value="HIGH-AFFINITY BRANCHED-CHAIN AMINO ACID TRANSPORT ATP-BINDING PROTEIN LIVF"/>
    <property type="match status" value="1"/>
</dbReference>
<dbReference type="Proteomes" id="UP001500037">
    <property type="component" value="Unassembled WGS sequence"/>
</dbReference>
<dbReference type="PANTHER" id="PTHR43820:SF4">
    <property type="entry name" value="HIGH-AFFINITY BRANCHED-CHAIN AMINO ACID TRANSPORT ATP-BINDING PROTEIN LIVF"/>
    <property type="match status" value="1"/>
</dbReference>
<dbReference type="EMBL" id="BAAALF010000097">
    <property type="protein sequence ID" value="GAA1251871.1"/>
    <property type="molecule type" value="Genomic_DNA"/>
</dbReference>
<dbReference type="Pfam" id="PF00005">
    <property type="entry name" value="ABC_tran"/>
    <property type="match status" value="1"/>
</dbReference>
<evidence type="ECO:0000256" key="1">
    <source>
        <dbReference type="ARBA" id="ARBA00005417"/>
    </source>
</evidence>
<keyword evidence="3" id="KW-0547">Nucleotide-binding</keyword>
<dbReference type="PROSITE" id="PS00211">
    <property type="entry name" value="ABC_TRANSPORTER_1"/>
    <property type="match status" value="1"/>
</dbReference>
<keyword evidence="8" id="KW-1185">Reference proteome</keyword>
<dbReference type="GO" id="GO:0005524">
    <property type="term" value="F:ATP binding"/>
    <property type="evidence" value="ECO:0007669"/>
    <property type="project" value="UniProtKB-KW"/>
</dbReference>
<dbReference type="InterPro" id="IPR027417">
    <property type="entry name" value="P-loop_NTPase"/>
</dbReference>
<dbReference type="InterPro" id="IPR052156">
    <property type="entry name" value="BCAA_Transport_ATP-bd_LivF"/>
</dbReference>
<dbReference type="InterPro" id="IPR003439">
    <property type="entry name" value="ABC_transporter-like_ATP-bd"/>
</dbReference>
<dbReference type="InterPro" id="IPR003593">
    <property type="entry name" value="AAA+_ATPase"/>
</dbReference>
<dbReference type="PROSITE" id="PS50893">
    <property type="entry name" value="ABC_TRANSPORTER_2"/>
    <property type="match status" value="1"/>
</dbReference>
<keyword evidence="5" id="KW-0029">Amino-acid transport</keyword>
<accession>A0ABP4HB04</accession>
<comment type="caution">
    <text evidence="7">The sequence shown here is derived from an EMBL/GenBank/DDBJ whole genome shotgun (WGS) entry which is preliminary data.</text>
</comment>
<dbReference type="SUPFAM" id="SSF52540">
    <property type="entry name" value="P-loop containing nucleoside triphosphate hydrolases"/>
    <property type="match status" value="1"/>
</dbReference>
<evidence type="ECO:0000313" key="8">
    <source>
        <dbReference type="Proteomes" id="UP001500037"/>
    </source>
</evidence>
<protein>
    <submittedName>
        <fullName evidence="7">ABC transporter ATP-binding protein</fullName>
    </submittedName>
</protein>
<evidence type="ECO:0000256" key="4">
    <source>
        <dbReference type="ARBA" id="ARBA00022840"/>
    </source>
</evidence>
<evidence type="ECO:0000313" key="7">
    <source>
        <dbReference type="EMBL" id="GAA1251871.1"/>
    </source>
</evidence>
<dbReference type="SMART" id="SM00382">
    <property type="entry name" value="AAA"/>
    <property type="match status" value="1"/>
</dbReference>
<dbReference type="Gene3D" id="3.40.50.300">
    <property type="entry name" value="P-loop containing nucleotide triphosphate hydrolases"/>
    <property type="match status" value="1"/>
</dbReference>
<organism evidence="7 8">
    <name type="scientific">Kitasatospora nipponensis</name>
    <dbReference type="NCBI Taxonomy" id="258049"/>
    <lineage>
        <taxon>Bacteria</taxon>
        <taxon>Bacillati</taxon>
        <taxon>Actinomycetota</taxon>
        <taxon>Actinomycetes</taxon>
        <taxon>Kitasatosporales</taxon>
        <taxon>Streptomycetaceae</taxon>
        <taxon>Kitasatospora</taxon>
    </lineage>
</organism>
<gene>
    <name evidence="7" type="ORF">GCM10009665_48200</name>
</gene>
<name>A0ABP4HB04_9ACTN</name>
<evidence type="ECO:0000256" key="2">
    <source>
        <dbReference type="ARBA" id="ARBA00022448"/>
    </source>
</evidence>
<reference evidence="8" key="1">
    <citation type="journal article" date="2019" name="Int. J. Syst. Evol. Microbiol.">
        <title>The Global Catalogue of Microorganisms (GCM) 10K type strain sequencing project: providing services to taxonomists for standard genome sequencing and annotation.</title>
        <authorList>
            <consortium name="The Broad Institute Genomics Platform"/>
            <consortium name="The Broad Institute Genome Sequencing Center for Infectious Disease"/>
            <person name="Wu L."/>
            <person name="Ma J."/>
        </authorList>
    </citation>
    <scope>NUCLEOTIDE SEQUENCE [LARGE SCALE GENOMIC DNA]</scope>
    <source>
        <strain evidence="8">JCM 13004</strain>
    </source>
</reference>
<evidence type="ECO:0000259" key="6">
    <source>
        <dbReference type="PROSITE" id="PS50893"/>
    </source>
</evidence>
<keyword evidence="2" id="KW-0813">Transport</keyword>
<keyword evidence="4 7" id="KW-0067">ATP-binding</keyword>
<dbReference type="InterPro" id="IPR017871">
    <property type="entry name" value="ABC_transporter-like_CS"/>
</dbReference>
<comment type="similarity">
    <text evidence="1">Belongs to the ABC transporter superfamily.</text>
</comment>
<proteinExistence type="inferred from homology"/>
<evidence type="ECO:0000256" key="5">
    <source>
        <dbReference type="ARBA" id="ARBA00022970"/>
    </source>
</evidence>